<evidence type="ECO:0000313" key="3">
    <source>
        <dbReference type="Proteomes" id="UP000230215"/>
    </source>
</evidence>
<dbReference type="PANTHER" id="PTHR47642:SF5">
    <property type="entry name" value="ATP-DEPENDENT DNA HELICASE"/>
    <property type="match status" value="1"/>
</dbReference>
<dbReference type="SUPFAM" id="SSF52540">
    <property type="entry name" value="P-loop containing nucleoside triphosphate hydrolases"/>
    <property type="match status" value="2"/>
</dbReference>
<dbReference type="Proteomes" id="UP000230215">
    <property type="component" value="Unassembled WGS sequence"/>
</dbReference>
<dbReference type="SMART" id="SM00382">
    <property type="entry name" value="AAA"/>
    <property type="match status" value="1"/>
</dbReference>
<organism evidence="2 3">
    <name type="scientific">Candidatus Nealsonbacteria bacterium CG15_BIG_FIL_POST_REV_8_21_14_020_37_12</name>
    <dbReference type="NCBI Taxonomy" id="1974716"/>
    <lineage>
        <taxon>Bacteria</taxon>
        <taxon>Candidatus Nealsoniibacteriota</taxon>
    </lineage>
</organism>
<dbReference type="PANTHER" id="PTHR47642">
    <property type="entry name" value="ATP-DEPENDENT DNA HELICASE"/>
    <property type="match status" value="1"/>
</dbReference>
<dbReference type="GO" id="GO:0003678">
    <property type="term" value="F:DNA helicase activity"/>
    <property type="evidence" value="ECO:0007669"/>
    <property type="project" value="InterPro"/>
</dbReference>
<sequence>MTQQEALKILKAGHNVYITGAAGSGKTYLLNEFIQYLKEREIGVAVTATTGIASTHLGGLTIHSWAGIGIASEAGDDEIKAIASNRRIARRFENTNTLIIDEISMLDAARLSLVNRVAKAAKGSFKPFGGMQVVLCGDFFQLPPVARVGEPQPKFAYRSSTWEELNPKICYLTQQFRQAGDALLDVLNAIRQNEVSEEIKKFLFSRRGAIISNNRVTKLYSHNVDVDAENFRELSGLSGEKMEYYMNFEGIKAAIKALKGGCLAPETLIVKKGAVVMFVKNNFEKGYVNGTLGKIADFSENGHPVVKTLSGKKIIAAPESWSVEENGKILAKITQVPLRLAWAITIHKSQGMTLDAAEIDLSGAFEEGMGYVALSRVRTLGGIKLLGLNDIALKVRQEILEFDAELRTRSEEVSREFKNKNIDDEGKRRAQNKQKSYSVSEIRKSYVAAYKKWSSEEDEKLIADFRAGQTISALAKALGRKKGGIVSRLKKLGLS</sequence>
<dbReference type="InterPro" id="IPR051055">
    <property type="entry name" value="PIF1_helicase"/>
</dbReference>
<evidence type="ECO:0000259" key="1">
    <source>
        <dbReference type="SMART" id="SM00382"/>
    </source>
</evidence>
<dbReference type="InterPro" id="IPR027417">
    <property type="entry name" value="P-loop_NTPase"/>
</dbReference>
<dbReference type="Pfam" id="PF05970">
    <property type="entry name" value="PIF1"/>
    <property type="match status" value="1"/>
</dbReference>
<dbReference type="AlphaFoldDB" id="A0A2M7H1Q4"/>
<dbReference type="Gene3D" id="3.40.50.300">
    <property type="entry name" value="P-loop containing nucleotide triphosphate hydrolases"/>
    <property type="match status" value="2"/>
</dbReference>
<proteinExistence type="predicted"/>
<dbReference type="GO" id="GO:0000723">
    <property type="term" value="P:telomere maintenance"/>
    <property type="evidence" value="ECO:0007669"/>
    <property type="project" value="InterPro"/>
</dbReference>
<protein>
    <submittedName>
        <fullName evidence="2">AAA family ATPase</fullName>
    </submittedName>
</protein>
<gene>
    <name evidence="2" type="ORF">COW25_00970</name>
</gene>
<reference evidence="3" key="1">
    <citation type="submission" date="2017-09" db="EMBL/GenBank/DDBJ databases">
        <title>Depth-based differentiation of microbial function through sediment-hosted aquifers and enrichment of novel symbionts in the deep terrestrial subsurface.</title>
        <authorList>
            <person name="Probst A.J."/>
            <person name="Ladd B."/>
            <person name="Jarett J.K."/>
            <person name="Geller-Mcgrath D.E."/>
            <person name="Sieber C.M.K."/>
            <person name="Emerson J.B."/>
            <person name="Anantharaman K."/>
            <person name="Thomas B.C."/>
            <person name="Malmstrom R."/>
            <person name="Stieglmeier M."/>
            <person name="Klingl A."/>
            <person name="Woyke T."/>
            <person name="Ryan C.M."/>
            <person name="Banfield J.F."/>
        </authorList>
    </citation>
    <scope>NUCLEOTIDE SEQUENCE [LARGE SCALE GENOMIC DNA]</scope>
</reference>
<evidence type="ECO:0000313" key="2">
    <source>
        <dbReference type="EMBL" id="PIW35129.1"/>
    </source>
</evidence>
<comment type="caution">
    <text evidence="2">The sequence shown here is derived from an EMBL/GenBank/DDBJ whole genome shotgun (WGS) entry which is preliminary data.</text>
</comment>
<dbReference type="CDD" id="cd18037">
    <property type="entry name" value="DEXSc_Pif1_like"/>
    <property type="match status" value="1"/>
</dbReference>
<dbReference type="CDD" id="cd18809">
    <property type="entry name" value="SF1_C_RecD"/>
    <property type="match status" value="1"/>
</dbReference>
<dbReference type="EMBL" id="PFGB01000033">
    <property type="protein sequence ID" value="PIW35129.1"/>
    <property type="molecule type" value="Genomic_DNA"/>
</dbReference>
<accession>A0A2M7H1Q4</accession>
<name>A0A2M7H1Q4_9BACT</name>
<dbReference type="InterPro" id="IPR010285">
    <property type="entry name" value="DNA_helicase_pif1-like_DEAD"/>
</dbReference>
<dbReference type="GO" id="GO:0006281">
    <property type="term" value="P:DNA repair"/>
    <property type="evidence" value="ECO:0007669"/>
    <property type="project" value="InterPro"/>
</dbReference>
<dbReference type="InterPro" id="IPR003593">
    <property type="entry name" value="AAA+_ATPase"/>
</dbReference>
<feature type="domain" description="AAA+ ATPase" evidence="1">
    <location>
        <begin position="12"/>
        <end position="217"/>
    </location>
</feature>